<evidence type="ECO:0000313" key="6">
    <source>
        <dbReference type="Proteomes" id="UP000663856"/>
    </source>
</evidence>
<dbReference type="EMBL" id="CAJOBF010000087">
    <property type="protein sequence ID" value="CAF3743103.1"/>
    <property type="molecule type" value="Genomic_DNA"/>
</dbReference>
<evidence type="ECO:0000313" key="4">
    <source>
        <dbReference type="EMBL" id="CAF3736714.1"/>
    </source>
</evidence>
<evidence type="ECO:0000313" key="7">
    <source>
        <dbReference type="Proteomes" id="UP000663866"/>
    </source>
</evidence>
<gene>
    <name evidence="4" type="ORF">OVN521_LOCUS314</name>
    <name evidence="5" type="ORF">UXM345_LOCUS1551</name>
    <name evidence="2" type="ORF">WKI299_LOCUS11647</name>
    <name evidence="3" type="ORF">XDN619_LOCUS35490</name>
</gene>
<sequence length="144" mass="16222">MFSIFMLTGFGVITIIVLFGLILAQIFIKRADKTQIHTDIIYEQSQDITIDIDELPAVKQGPDISVTSNDIIEGISHRHNHANKRTASFIDQDSQIYYINAKKTPSESFFTTKSLTIPIKTNTDRISSDTSLVNPLTNKITLEY</sequence>
<dbReference type="EMBL" id="CAJNRG010018235">
    <property type="protein sequence ID" value="CAF2253068.1"/>
    <property type="molecule type" value="Genomic_DNA"/>
</dbReference>
<evidence type="ECO:0000256" key="1">
    <source>
        <dbReference type="SAM" id="Phobius"/>
    </source>
</evidence>
<evidence type="ECO:0000313" key="2">
    <source>
        <dbReference type="EMBL" id="CAF2058519.1"/>
    </source>
</evidence>
<keyword evidence="1" id="KW-0472">Membrane</keyword>
<accession>A0A816QE88</accession>
<evidence type="ECO:0000313" key="3">
    <source>
        <dbReference type="EMBL" id="CAF2253068.1"/>
    </source>
</evidence>
<dbReference type="EMBL" id="CAJNRF010004305">
    <property type="protein sequence ID" value="CAF2058519.1"/>
    <property type="molecule type" value="Genomic_DNA"/>
</dbReference>
<name>A0A816QE88_9BILA</name>
<dbReference type="Proteomes" id="UP000663856">
    <property type="component" value="Unassembled WGS sequence"/>
</dbReference>
<comment type="caution">
    <text evidence="2">The sequence shown here is derived from an EMBL/GenBank/DDBJ whole genome shotgun (WGS) entry which is preliminary data.</text>
</comment>
<keyword evidence="7" id="KW-1185">Reference proteome</keyword>
<dbReference type="Proteomes" id="UP000663887">
    <property type="component" value="Unassembled WGS sequence"/>
</dbReference>
<reference evidence="2" key="1">
    <citation type="submission" date="2021-02" db="EMBL/GenBank/DDBJ databases">
        <authorList>
            <person name="Nowell W R."/>
        </authorList>
    </citation>
    <scope>NUCLEOTIDE SEQUENCE</scope>
</reference>
<proteinExistence type="predicted"/>
<protein>
    <submittedName>
        <fullName evidence="2">Uncharacterized protein</fullName>
    </submittedName>
</protein>
<keyword evidence="1" id="KW-0812">Transmembrane</keyword>
<feature type="transmembrane region" description="Helical" evidence="1">
    <location>
        <begin position="6"/>
        <end position="28"/>
    </location>
</feature>
<evidence type="ECO:0000313" key="5">
    <source>
        <dbReference type="EMBL" id="CAF3743103.1"/>
    </source>
</evidence>
<dbReference type="EMBL" id="CAJOBG010000016">
    <property type="protein sequence ID" value="CAF3736714.1"/>
    <property type="molecule type" value="Genomic_DNA"/>
</dbReference>
<dbReference type="Proteomes" id="UP000663866">
    <property type="component" value="Unassembled WGS sequence"/>
</dbReference>
<organism evidence="2 6">
    <name type="scientific">Rotaria magnacalcarata</name>
    <dbReference type="NCBI Taxonomy" id="392030"/>
    <lineage>
        <taxon>Eukaryota</taxon>
        <taxon>Metazoa</taxon>
        <taxon>Spiralia</taxon>
        <taxon>Gnathifera</taxon>
        <taxon>Rotifera</taxon>
        <taxon>Eurotatoria</taxon>
        <taxon>Bdelloidea</taxon>
        <taxon>Philodinida</taxon>
        <taxon>Philodinidae</taxon>
        <taxon>Rotaria</taxon>
    </lineage>
</organism>
<dbReference type="Proteomes" id="UP000663842">
    <property type="component" value="Unassembled WGS sequence"/>
</dbReference>
<dbReference type="AlphaFoldDB" id="A0A816QE88"/>
<keyword evidence="1" id="KW-1133">Transmembrane helix</keyword>